<dbReference type="Proteomes" id="UP000255515">
    <property type="component" value="Unassembled WGS sequence"/>
</dbReference>
<dbReference type="AlphaFoldDB" id="A0A376C016"/>
<protein>
    <submittedName>
        <fullName evidence="1">Uncharacterized protein</fullName>
    </submittedName>
</protein>
<reference evidence="1 2" key="1">
    <citation type="submission" date="2018-06" db="EMBL/GenBank/DDBJ databases">
        <authorList>
            <consortium name="Pathogen Informatics"/>
            <person name="Doyle S."/>
        </authorList>
    </citation>
    <scope>NUCLEOTIDE SEQUENCE [LARGE SCALE GENOMIC DNA]</scope>
    <source>
        <strain evidence="1 2">NCTC11661</strain>
    </source>
</reference>
<proteinExistence type="predicted"/>
<accession>A0A376C016</accession>
<dbReference type="EMBL" id="UFTJ01000001">
    <property type="protein sequence ID" value="SSZ47165.1"/>
    <property type="molecule type" value="Genomic_DNA"/>
</dbReference>
<organism evidence="1 2">
    <name type="scientific">Bergeyella zoohelcum</name>
    <dbReference type="NCBI Taxonomy" id="1015"/>
    <lineage>
        <taxon>Bacteria</taxon>
        <taxon>Pseudomonadati</taxon>
        <taxon>Bacteroidota</taxon>
        <taxon>Flavobacteriia</taxon>
        <taxon>Flavobacteriales</taxon>
        <taxon>Weeksellaceae</taxon>
        <taxon>Bergeyella</taxon>
    </lineage>
</organism>
<evidence type="ECO:0000313" key="2">
    <source>
        <dbReference type="Proteomes" id="UP000255515"/>
    </source>
</evidence>
<name>A0A376C016_9FLAO</name>
<sequence>MPTLAHPKNFLIFALSHSYNGVNHRFYRNINKRLGVVSLVSYYPVICECDNLKRATLSFLSIIKFFTNNVTLSRKFSTREQQYLTTNAQPSDTGRKSSQKFATTEKCCTFVPQQLFICGSNPFRFIIFRYKRLGVVYSRSICPANSGCCKLGKHYAFFIYKFINFLKFFTNATTCKKFSTREQQYLTTNAQPSDTGQKRTTQKEFRETSLLPAIGLLIREFYGYVRGLRTQVVQNLFQNFQYCYSVCPNQRKGILCQWQNILRSLRKTDEDHSGRRQYAGSYKPTAYCIKPTAGNHFHNSLVYLVFPALLCAVRGFYFATGEWLLAYCYLSIANCLKPTA</sequence>
<gene>
    <name evidence="1" type="ORF">NCTC11661_00831</name>
</gene>
<evidence type="ECO:0000313" key="1">
    <source>
        <dbReference type="EMBL" id="SSZ47165.1"/>
    </source>
</evidence>